<dbReference type="Proteomes" id="UP000828390">
    <property type="component" value="Unassembled WGS sequence"/>
</dbReference>
<dbReference type="AlphaFoldDB" id="A0A9D4LY89"/>
<evidence type="ECO:0000313" key="1">
    <source>
        <dbReference type="EMBL" id="KAH3867350.1"/>
    </source>
</evidence>
<dbReference type="EMBL" id="JAIWYP010000002">
    <property type="protein sequence ID" value="KAH3867350.1"/>
    <property type="molecule type" value="Genomic_DNA"/>
</dbReference>
<keyword evidence="2" id="KW-1185">Reference proteome</keyword>
<protein>
    <submittedName>
        <fullName evidence="1">Uncharacterized protein</fullName>
    </submittedName>
</protein>
<accession>A0A9D4LY89</accession>
<sequence length="64" mass="7113">MVFTSFNQWSAKVVTTGPTSIGSLPSKGGNQLSTHLKEFQCTVTLGWLINIHFVFYNTDHTINP</sequence>
<evidence type="ECO:0000313" key="2">
    <source>
        <dbReference type="Proteomes" id="UP000828390"/>
    </source>
</evidence>
<reference evidence="1" key="2">
    <citation type="submission" date="2020-11" db="EMBL/GenBank/DDBJ databases">
        <authorList>
            <person name="McCartney M.A."/>
            <person name="Auch B."/>
            <person name="Kono T."/>
            <person name="Mallez S."/>
            <person name="Becker A."/>
            <person name="Gohl D.M."/>
            <person name="Silverstein K.A.T."/>
            <person name="Koren S."/>
            <person name="Bechman K.B."/>
            <person name="Herman A."/>
            <person name="Abrahante J.E."/>
            <person name="Garbe J."/>
        </authorList>
    </citation>
    <scope>NUCLEOTIDE SEQUENCE</scope>
    <source>
        <strain evidence="1">Duluth1</strain>
        <tissue evidence="1">Whole animal</tissue>
    </source>
</reference>
<organism evidence="1 2">
    <name type="scientific">Dreissena polymorpha</name>
    <name type="common">Zebra mussel</name>
    <name type="synonym">Mytilus polymorpha</name>
    <dbReference type="NCBI Taxonomy" id="45954"/>
    <lineage>
        <taxon>Eukaryota</taxon>
        <taxon>Metazoa</taxon>
        <taxon>Spiralia</taxon>
        <taxon>Lophotrochozoa</taxon>
        <taxon>Mollusca</taxon>
        <taxon>Bivalvia</taxon>
        <taxon>Autobranchia</taxon>
        <taxon>Heteroconchia</taxon>
        <taxon>Euheterodonta</taxon>
        <taxon>Imparidentia</taxon>
        <taxon>Neoheterodontei</taxon>
        <taxon>Myida</taxon>
        <taxon>Dreissenoidea</taxon>
        <taxon>Dreissenidae</taxon>
        <taxon>Dreissena</taxon>
    </lineage>
</organism>
<proteinExistence type="predicted"/>
<name>A0A9D4LY89_DREPO</name>
<comment type="caution">
    <text evidence="1">The sequence shown here is derived from an EMBL/GenBank/DDBJ whole genome shotgun (WGS) entry which is preliminary data.</text>
</comment>
<reference evidence="1" key="1">
    <citation type="journal article" date="2019" name="bioRxiv">
        <title>The Genome of the Zebra Mussel, Dreissena polymorpha: A Resource for Invasive Species Research.</title>
        <authorList>
            <person name="McCartney M.A."/>
            <person name="Auch B."/>
            <person name="Kono T."/>
            <person name="Mallez S."/>
            <person name="Zhang Y."/>
            <person name="Obille A."/>
            <person name="Becker A."/>
            <person name="Abrahante J.E."/>
            <person name="Garbe J."/>
            <person name="Badalamenti J.P."/>
            <person name="Herman A."/>
            <person name="Mangelson H."/>
            <person name="Liachko I."/>
            <person name="Sullivan S."/>
            <person name="Sone E.D."/>
            <person name="Koren S."/>
            <person name="Silverstein K.A.T."/>
            <person name="Beckman K.B."/>
            <person name="Gohl D.M."/>
        </authorList>
    </citation>
    <scope>NUCLEOTIDE SEQUENCE</scope>
    <source>
        <strain evidence="1">Duluth1</strain>
        <tissue evidence="1">Whole animal</tissue>
    </source>
</reference>
<gene>
    <name evidence="1" type="ORF">DPMN_030477</name>
</gene>